<sequence length="91" mass="10139">MALQGEVTSVGGQILVCTWSAQIADYGRVIELSSPIVHIISLSCWSLELKGHHSMVLKAVSFFSLRVFRVIIRWQSLYVMPTISSSLMLSQ</sequence>
<protein>
    <submittedName>
        <fullName evidence="1">Uncharacterized protein</fullName>
    </submittedName>
</protein>
<reference evidence="2" key="1">
    <citation type="journal article" date="2010" name="Science">
        <title>Signatures of adaptation to obligate biotrophy in the Hyaloperonospora arabidopsidis genome.</title>
        <authorList>
            <person name="Baxter L."/>
            <person name="Tripathy S."/>
            <person name="Ishaque N."/>
            <person name="Boot N."/>
            <person name="Cabral A."/>
            <person name="Kemen E."/>
            <person name="Thines M."/>
            <person name="Ah-Fong A."/>
            <person name="Anderson R."/>
            <person name="Badejoko W."/>
            <person name="Bittner-Eddy P."/>
            <person name="Boore J.L."/>
            <person name="Chibucos M.C."/>
            <person name="Coates M."/>
            <person name="Dehal P."/>
            <person name="Delehaunty K."/>
            <person name="Dong S."/>
            <person name="Downton P."/>
            <person name="Dumas B."/>
            <person name="Fabro G."/>
            <person name="Fronick C."/>
            <person name="Fuerstenberg S.I."/>
            <person name="Fulton L."/>
            <person name="Gaulin E."/>
            <person name="Govers F."/>
            <person name="Hughes L."/>
            <person name="Humphray S."/>
            <person name="Jiang R.H."/>
            <person name="Judelson H."/>
            <person name="Kamoun S."/>
            <person name="Kyung K."/>
            <person name="Meijer H."/>
            <person name="Minx P."/>
            <person name="Morris P."/>
            <person name="Nelson J."/>
            <person name="Phuntumart V."/>
            <person name="Qutob D."/>
            <person name="Rehmany A."/>
            <person name="Rougon-Cardoso A."/>
            <person name="Ryden P."/>
            <person name="Torto-Alalibo T."/>
            <person name="Studholme D."/>
            <person name="Wang Y."/>
            <person name="Win J."/>
            <person name="Wood J."/>
            <person name="Clifton S.W."/>
            <person name="Rogers J."/>
            <person name="Van den Ackerveken G."/>
            <person name="Jones J.D."/>
            <person name="McDowell J.M."/>
            <person name="Beynon J."/>
            <person name="Tyler B.M."/>
        </authorList>
    </citation>
    <scope>NUCLEOTIDE SEQUENCE [LARGE SCALE GENOMIC DNA]</scope>
    <source>
        <strain evidence="2">Emoy2</strain>
    </source>
</reference>
<evidence type="ECO:0000313" key="1">
    <source>
        <dbReference type="EnsemblProtists" id="HpaP810275"/>
    </source>
</evidence>
<dbReference type="EMBL" id="JH597954">
    <property type="status" value="NOT_ANNOTATED_CDS"/>
    <property type="molecule type" value="Genomic_DNA"/>
</dbReference>
<evidence type="ECO:0000313" key="2">
    <source>
        <dbReference type="Proteomes" id="UP000011713"/>
    </source>
</evidence>
<keyword evidence="2" id="KW-1185">Reference proteome</keyword>
<accession>M4BUT6</accession>
<proteinExistence type="predicted"/>
<organism evidence="1 2">
    <name type="scientific">Hyaloperonospora arabidopsidis (strain Emoy2)</name>
    <name type="common">Downy mildew agent</name>
    <name type="synonym">Peronospora arabidopsidis</name>
    <dbReference type="NCBI Taxonomy" id="559515"/>
    <lineage>
        <taxon>Eukaryota</taxon>
        <taxon>Sar</taxon>
        <taxon>Stramenopiles</taxon>
        <taxon>Oomycota</taxon>
        <taxon>Peronosporomycetes</taxon>
        <taxon>Peronosporales</taxon>
        <taxon>Peronosporaceae</taxon>
        <taxon>Hyaloperonospora</taxon>
    </lineage>
</organism>
<dbReference type="EnsemblProtists" id="HpaT810275">
    <property type="protein sequence ID" value="HpaP810275"/>
    <property type="gene ID" value="HpaG810275"/>
</dbReference>
<dbReference type="AlphaFoldDB" id="M4BUT6"/>
<reference evidence="1" key="2">
    <citation type="submission" date="2015-06" db="UniProtKB">
        <authorList>
            <consortium name="EnsemblProtists"/>
        </authorList>
    </citation>
    <scope>IDENTIFICATION</scope>
    <source>
        <strain evidence="1">Emoy2</strain>
    </source>
</reference>
<dbReference type="Proteomes" id="UP000011713">
    <property type="component" value="Unassembled WGS sequence"/>
</dbReference>
<dbReference type="HOGENOM" id="CLU_2431680_0_0_1"/>
<dbReference type="InParanoid" id="M4BUT6"/>
<name>M4BUT6_HYAAE</name>
<dbReference type="VEuPathDB" id="FungiDB:HpaG810275"/>